<proteinExistence type="predicted"/>
<gene>
    <name evidence="2" type="ORF">HINF_LOCUS47613</name>
    <name evidence="1" type="ORF">HINF_LOCUS5327</name>
</gene>
<name>A0AA86TJM4_9EUKA</name>
<reference evidence="2 3" key="2">
    <citation type="submission" date="2024-07" db="EMBL/GenBank/DDBJ databases">
        <authorList>
            <person name="Akdeniz Z."/>
        </authorList>
    </citation>
    <scope>NUCLEOTIDE SEQUENCE [LARGE SCALE GENOMIC DNA]</scope>
</reference>
<sequence>MQPHIPSSWSESNLLPNLKKSRINFESRQSTRSSALSRIKDSSFVKSFTEYLDNPNESSESFYARNKPEEVQIAQTQYKKALNTRRSMWDSEIVSLAPLPPIIKNIQKEVKRSKSNADISKRHRITDL</sequence>
<accession>A0AA86TJM4</accession>
<dbReference type="EMBL" id="CAXDID020000215">
    <property type="protein sequence ID" value="CAL6057659.1"/>
    <property type="molecule type" value="Genomic_DNA"/>
</dbReference>
<evidence type="ECO:0000313" key="1">
    <source>
        <dbReference type="EMBL" id="CAI9917682.1"/>
    </source>
</evidence>
<comment type="caution">
    <text evidence="1">The sequence shown here is derived from an EMBL/GenBank/DDBJ whole genome shotgun (WGS) entry which is preliminary data.</text>
</comment>
<dbReference type="Proteomes" id="UP001642409">
    <property type="component" value="Unassembled WGS sequence"/>
</dbReference>
<dbReference type="EMBL" id="CATOUU010000137">
    <property type="protein sequence ID" value="CAI9917682.1"/>
    <property type="molecule type" value="Genomic_DNA"/>
</dbReference>
<keyword evidence="3" id="KW-1185">Reference proteome</keyword>
<organism evidence="1">
    <name type="scientific">Hexamita inflata</name>
    <dbReference type="NCBI Taxonomy" id="28002"/>
    <lineage>
        <taxon>Eukaryota</taxon>
        <taxon>Metamonada</taxon>
        <taxon>Diplomonadida</taxon>
        <taxon>Hexamitidae</taxon>
        <taxon>Hexamitinae</taxon>
        <taxon>Hexamita</taxon>
    </lineage>
</organism>
<dbReference type="AlphaFoldDB" id="A0AA86TJM4"/>
<evidence type="ECO:0000313" key="2">
    <source>
        <dbReference type="EMBL" id="CAL6057659.1"/>
    </source>
</evidence>
<reference evidence="1" key="1">
    <citation type="submission" date="2023-06" db="EMBL/GenBank/DDBJ databases">
        <authorList>
            <person name="Kurt Z."/>
        </authorList>
    </citation>
    <scope>NUCLEOTIDE SEQUENCE</scope>
</reference>
<evidence type="ECO:0000313" key="3">
    <source>
        <dbReference type="Proteomes" id="UP001642409"/>
    </source>
</evidence>
<protein>
    <submittedName>
        <fullName evidence="2">Hypothetical_protein</fullName>
    </submittedName>
</protein>